<protein>
    <submittedName>
        <fullName evidence="1">Uncharacterized protein</fullName>
    </submittedName>
</protein>
<dbReference type="Proteomes" id="UP000308730">
    <property type="component" value="Unassembled WGS sequence"/>
</dbReference>
<reference evidence="1 2" key="1">
    <citation type="submission" date="2019-02" db="EMBL/GenBank/DDBJ databases">
        <title>Genome sequencing of the rare red list fungi Antrodiella citrinella (Flaviporus citrinellus).</title>
        <authorList>
            <person name="Buettner E."/>
            <person name="Kellner H."/>
        </authorList>
    </citation>
    <scope>NUCLEOTIDE SEQUENCE [LARGE SCALE GENOMIC DNA]</scope>
    <source>
        <strain evidence="1 2">DSM 108506</strain>
    </source>
</reference>
<sequence>RTPIGPSSDTLGPISGLSLTFLSTFEYLGLPLRLLPKRPYVEPVRCISVFTKGISSLYQLTGREHADIARIILGLIIDMPLPDGASPLRLVRAVRGILDFLYLAQYPVHTTDTLKLLNEALDRFHDNKEIFIELGIRTSWTIPKLHFLRHYVYLIERLGTTDNFNTEYTERLHIDLAKDAYEATNSKDEFPQMTRWLERREKIFRHERYITWRLAGSPPMLHSHLAQADAVSPTDRLKMTKNPSKKTVRMERLIADYGATFFEDALARYAVQYCHPVYSRAQIENAARHVVVPCRSFPVYHKAKFWLGDAHNHRLSSNEWDVVHATPSRQDTRGRPVDGQFDTVIINDGQGQYSGVAGYRIAQIKHHPSS</sequence>
<dbReference type="OrthoDB" id="3232438at2759"/>
<accession>A0A4S4MLG6</accession>
<feature type="non-terminal residue" evidence="1">
    <location>
        <position position="1"/>
    </location>
</feature>
<gene>
    <name evidence="1" type="ORF">EUX98_g7681</name>
</gene>
<dbReference type="AlphaFoldDB" id="A0A4S4MLG6"/>
<name>A0A4S4MLG6_9APHY</name>
<organism evidence="1 2">
    <name type="scientific">Antrodiella citrinella</name>
    <dbReference type="NCBI Taxonomy" id="2447956"/>
    <lineage>
        <taxon>Eukaryota</taxon>
        <taxon>Fungi</taxon>
        <taxon>Dikarya</taxon>
        <taxon>Basidiomycota</taxon>
        <taxon>Agaricomycotina</taxon>
        <taxon>Agaricomycetes</taxon>
        <taxon>Polyporales</taxon>
        <taxon>Steccherinaceae</taxon>
        <taxon>Antrodiella</taxon>
    </lineage>
</organism>
<dbReference type="EMBL" id="SGPM01000341">
    <property type="protein sequence ID" value="THH26505.1"/>
    <property type="molecule type" value="Genomic_DNA"/>
</dbReference>
<proteinExistence type="predicted"/>
<evidence type="ECO:0000313" key="1">
    <source>
        <dbReference type="EMBL" id="THH26505.1"/>
    </source>
</evidence>
<keyword evidence="2" id="KW-1185">Reference proteome</keyword>
<evidence type="ECO:0000313" key="2">
    <source>
        <dbReference type="Proteomes" id="UP000308730"/>
    </source>
</evidence>
<comment type="caution">
    <text evidence="1">The sequence shown here is derived from an EMBL/GenBank/DDBJ whole genome shotgun (WGS) entry which is preliminary data.</text>
</comment>